<keyword evidence="2" id="KW-1185">Reference proteome</keyword>
<reference evidence="1 2" key="1">
    <citation type="submission" date="2019-01" db="EMBL/GenBank/DDBJ databases">
        <title>Novel species of Cellulomonas.</title>
        <authorList>
            <person name="Liu Q."/>
            <person name="Xin Y.-H."/>
        </authorList>
    </citation>
    <scope>NUCLEOTIDE SEQUENCE [LARGE SCALE GENOMIC DNA]</scope>
    <source>
        <strain evidence="1 2">HLT2-17</strain>
    </source>
</reference>
<organism evidence="1 2">
    <name type="scientific">Pengzhenrongella frigida</name>
    <dbReference type="NCBI Taxonomy" id="1259133"/>
    <lineage>
        <taxon>Bacteria</taxon>
        <taxon>Bacillati</taxon>
        <taxon>Actinomycetota</taxon>
        <taxon>Actinomycetes</taxon>
        <taxon>Micrococcales</taxon>
        <taxon>Pengzhenrongella</taxon>
    </lineage>
</organism>
<proteinExistence type="predicted"/>
<protein>
    <submittedName>
        <fullName evidence="1">Uncharacterized protein</fullName>
    </submittedName>
</protein>
<comment type="caution">
    <text evidence="1">The sequence shown here is derived from an EMBL/GenBank/DDBJ whole genome shotgun (WGS) entry which is preliminary data.</text>
</comment>
<name>A0A4Q5MUW7_9MICO</name>
<dbReference type="OrthoDB" id="5144869at2"/>
<evidence type="ECO:0000313" key="2">
    <source>
        <dbReference type="Proteomes" id="UP000293764"/>
    </source>
</evidence>
<sequence>MPETPTPPPSLSAGAPAAFFDQVARVAGERAGAWEAFTAVLATPDRQTVARLRTGELAGAWRAGVRWLGADTEMFTAALMSLDVHARGARRRGADADLLALEVDHAALVAPHLPVLAHLPDVVALCRDEAAAWSAGDLVLGKDLRARQHAIVDEALVPTLPNLGEQLAGSAQADIWRVIGRLLLGFVSIETGRDYQRAVLGETRARFLDPTP</sequence>
<evidence type="ECO:0000313" key="1">
    <source>
        <dbReference type="EMBL" id="RYV49356.1"/>
    </source>
</evidence>
<dbReference type="Proteomes" id="UP000293764">
    <property type="component" value="Unassembled WGS sequence"/>
</dbReference>
<dbReference type="AlphaFoldDB" id="A0A4Q5MUW7"/>
<accession>A0A4Q5MUW7</accession>
<dbReference type="EMBL" id="SDWW01000088">
    <property type="protein sequence ID" value="RYV49356.1"/>
    <property type="molecule type" value="Genomic_DNA"/>
</dbReference>
<dbReference type="RefSeq" id="WP_130104293.1">
    <property type="nucleotide sequence ID" value="NZ_SDWW01000088.1"/>
</dbReference>
<gene>
    <name evidence="1" type="ORF">EUA98_19225</name>
</gene>